<dbReference type="Proteomes" id="UP000611945">
    <property type="component" value="Unassembled WGS sequence"/>
</dbReference>
<sequence length="163" mass="17157">MSFTSRGLLLTLALGSLSLGIAGSALAATAQDHDHGHAQHELQLNAGQKWATDAPLRKAMGELSDTLRDALPAIHENTLADAGYVKLSEQVNAQVAYMVENCALPPEADAQLHVIIAAMLDGAESMAGKVPSETRRAGAVKLLGAIDNYGTYFADPGFKPIKH</sequence>
<keyword evidence="1" id="KW-0732">Signal</keyword>
<feature type="signal peptide" evidence="1">
    <location>
        <begin position="1"/>
        <end position="27"/>
    </location>
</feature>
<keyword evidence="3" id="KW-1185">Reference proteome</keyword>
<evidence type="ECO:0000313" key="2">
    <source>
        <dbReference type="EMBL" id="MBD7978787.1"/>
    </source>
</evidence>
<protein>
    <recommendedName>
        <fullName evidence="4">DnrO protein</fullName>
    </recommendedName>
</protein>
<organism evidence="2 3">
    <name type="scientific">Serpens gallinarum</name>
    <dbReference type="NCBI Taxonomy" id="2763075"/>
    <lineage>
        <taxon>Bacteria</taxon>
        <taxon>Pseudomonadati</taxon>
        <taxon>Pseudomonadota</taxon>
        <taxon>Gammaproteobacteria</taxon>
        <taxon>Pseudomonadales</taxon>
        <taxon>Pseudomonadaceae</taxon>
        <taxon>Pseudomonas</taxon>
    </lineage>
</organism>
<dbReference type="EMBL" id="JACSQG010000012">
    <property type="protein sequence ID" value="MBD7978787.1"/>
    <property type="molecule type" value="Genomic_DNA"/>
</dbReference>
<reference evidence="2 3" key="1">
    <citation type="submission" date="2020-08" db="EMBL/GenBank/DDBJ databases">
        <title>A Genomic Blueprint of the Chicken Gut Microbiome.</title>
        <authorList>
            <person name="Gilroy R."/>
            <person name="Ravi A."/>
            <person name="Getino M."/>
            <person name="Pursley I."/>
            <person name="Horton D.L."/>
            <person name="Alikhan N.-F."/>
            <person name="Baker D."/>
            <person name="Gharbi K."/>
            <person name="Hall N."/>
            <person name="Watson M."/>
            <person name="Adriaenssens E.M."/>
            <person name="Foster-Nyarko E."/>
            <person name="Jarju S."/>
            <person name="Secka A."/>
            <person name="Antonio M."/>
            <person name="Oren A."/>
            <person name="Chaudhuri R."/>
            <person name="La Ragione R.M."/>
            <person name="Hildebrand F."/>
            <person name="Pallen M.J."/>
        </authorList>
    </citation>
    <scope>NUCLEOTIDE SEQUENCE [LARGE SCALE GENOMIC DNA]</scope>
    <source>
        <strain evidence="2 3">Sa2CUA2</strain>
    </source>
</reference>
<dbReference type="RefSeq" id="WP_251837574.1">
    <property type="nucleotide sequence ID" value="NZ_JACSQG010000012.1"/>
</dbReference>
<comment type="caution">
    <text evidence="2">The sequence shown here is derived from an EMBL/GenBank/DDBJ whole genome shotgun (WGS) entry which is preliminary data.</text>
</comment>
<accession>A0ABR8TSN7</accession>
<feature type="chain" id="PRO_5046817578" description="DnrO protein" evidence="1">
    <location>
        <begin position="28"/>
        <end position="163"/>
    </location>
</feature>
<proteinExistence type="predicted"/>
<name>A0ABR8TSN7_9PSED</name>
<gene>
    <name evidence="2" type="ORF">H9642_16515</name>
</gene>
<evidence type="ECO:0000313" key="3">
    <source>
        <dbReference type="Proteomes" id="UP000611945"/>
    </source>
</evidence>
<evidence type="ECO:0008006" key="4">
    <source>
        <dbReference type="Google" id="ProtNLM"/>
    </source>
</evidence>
<evidence type="ECO:0000256" key="1">
    <source>
        <dbReference type="SAM" id="SignalP"/>
    </source>
</evidence>